<dbReference type="SUPFAM" id="SSF48208">
    <property type="entry name" value="Six-hairpin glycosidases"/>
    <property type="match status" value="1"/>
</dbReference>
<reference evidence="4" key="1">
    <citation type="submission" date="2015-10" db="EMBL/GenBank/DDBJ databases">
        <title>Extensive mobilome-driven genome diversification in gut-associated Bacteroides vulgatus mpk.</title>
        <authorList>
            <person name="Beier S."/>
            <person name="Lange A."/>
            <person name="Huson D.H."/>
            <person name="Frick J.-S."/>
            <person name="Autenrieth I.B."/>
        </authorList>
    </citation>
    <scope>NUCLEOTIDE SEQUENCE [LARGE SCALE GENOMIC DNA]</scope>
    <source>
        <strain evidence="4">mpk</strain>
    </source>
</reference>
<reference evidence="3 4" key="2">
    <citation type="journal article" date="2016" name="Genome Biol. Evol.">
        <title>Extensive mobilome-driven genome diversification in mouse gut-associated Bacteroides vulgatus mpk.</title>
        <authorList>
            <person name="Lange A."/>
            <person name="Beier S."/>
            <person name="Steimle A."/>
            <person name="Autenrieth I.B."/>
            <person name="Huson D.H."/>
            <person name="Frick J.S."/>
        </authorList>
    </citation>
    <scope>NUCLEOTIDE SEQUENCE [LARGE SCALE GENOMIC DNA]</scope>
    <source>
        <strain evidence="4">mpk</strain>
    </source>
</reference>
<dbReference type="EMBL" id="CP013020">
    <property type="protein sequence ID" value="ALK85020.1"/>
    <property type="molecule type" value="Genomic_DNA"/>
</dbReference>
<feature type="domain" description="Glycoside hydrolase family 65 C-terminal" evidence="1">
    <location>
        <begin position="275"/>
        <end position="330"/>
    </location>
</feature>
<gene>
    <name evidence="3" type="ORF">BvMPK_2425</name>
</gene>
<dbReference type="InterPro" id="IPR008928">
    <property type="entry name" value="6-hairpin_glycosidase_sf"/>
</dbReference>
<dbReference type="Pfam" id="PF03633">
    <property type="entry name" value="Glyco_hydro_65C"/>
    <property type="match status" value="1"/>
</dbReference>
<evidence type="ECO:0000313" key="3">
    <source>
        <dbReference type="EMBL" id="ALK85020.1"/>
    </source>
</evidence>
<feature type="domain" description="Mannosylglycerate hydrolase MGH1-like glycoside hydrolase" evidence="2">
    <location>
        <begin position="2"/>
        <end position="257"/>
    </location>
</feature>
<organism evidence="3 4">
    <name type="scientific">Phocaeicola vulgatus</name>
    <name type="common">Bacteroides vulgatus</name>
    <dbReference type="NCBI Taxonomy" id="821"/>
    <lineage>
        <taxon>Bacteria</taxon>
        <taxon>Pseudomonadati</taxon>
        <taxon>Bacteroidota</taxon>
        <taxon>Bacteroidia</taxon>
        <taxon>Bacteroidales</taxon>
        <taxon>Bacteroidaceae</taxon>
        <taxon>Phocaeicola</taxon>
    </lineage>
</organism>
<protein>
    <submittedName>
        <fullName evidence="3">Uncharacterized protein</fullName>
    </submittedName>
</protein>
<dbReference type="InterPro" id="IPR012341">
    <property type="entry name" value="6hp_glycosidase-like_sf"/>
</dbReference>
<dbReference type="Gene3D" id="1.50.10.10">
    <property type="match status" value="1"/>
</dbReference>
<dbReference type="GO" id="GO:0005975">
    <property type="term" value="P:carbohydrate metabolic process"/>
    <property type="evidence" value="ECO:0007669"/>
    <property type="project" value="InterPro"/>
</dbReference>
<name>A0A0P0LA03_PHOVU</name>
<accession>A0A0P0LA03</accession>
<evidence type="ECO:0000259" key="1">
    <source>
        <dbReference type="Pfam" id="PF03633"/>
    </source>
</evidence>
<dbReference type="Proteomes" id="UP000061587">
    <property type="component" value="Chromosome"/>
</dbReference>
<dbReference type="AlphaFoldDB" id="A0A0P0LA03"/>
<sequence length="345" mass="39843">MVDGNKEFLLDMVKDLEAEYARWEKTNRLPNGLYWQGDVQDGMEESISGGRRKQYARPTINSYMYGNAKALSLIGIMTGDEGMAMKYGLKADSIKTLVQDKLWNTDHHFFETMRGDASAEVREAIGYIPWYFNLPDASSKYTVAWKEVMDEKGFSAPYGLTTAERRHPEFRTHGVGKCEWDGAIWPFASAQTLTAMANFMNNYPQTVLTDSVYFHHMERYVESQHHRGRPYIGEYLDEVTGYWLKGDQERSRYYNHSTFNDLMITGLIGLRPRMDNTVEVNPLIPEGKWDYFCLDNVLYHGRNLTILWDKDGSRYQRGKGLHIYVDGKEVGHADTLTRVLCENVL</sequence>
<evidence type="ECO:0000259" key="2">
    <source>
        <dbReference type="Pfam" id="PF22422"/>
    </source>
</evidence>
<dbReference type="InterPro" id="IPR005194">
    <property type="entry name" value="Glyco_hydro_65_C"/>
</dbReference>
<dbReference type="PATRIC" id="fig|821.40.peg.2906"/>
<dbReference type="Pfam" id="PF22422">
    <property type="entry name" value="MGH1-like_GH"/>
    <property type="match status" value="1"/>
</dbReference>
<proteinExistence type="predicted"/>
<evidence type="ECO:0000313" key="4">
    <source>
        <dbReference type="Proteomes" id="UP000061587"/>
    </source>
</evidence>
<dbReference type="InterPro" id="IPR054491">
    <property type="entry name" value="MGH1-like_GH"/>
</dbReference>